<dbReference type="AlphaFoldDB" id="A0A2V2ZSZ6"/>
<proteinExistence type="predicted"/>
<evidence type="ECO:0000313" key="2">
    <source>
        <dbReference type="EMBL" id="PWW27498.1"/>
    </source>
</evidence>
<sequence length="103" mass="11123">MLYLFLSMTLLLCAGYFIKADISPLEKKHIYDMNGFVVVSIIAALTAKGLLIAQNKDLFAMSLGELEVFLASEGLPGEDWAVTCLSIGETCSILEGGLDLDFA</sequence>
<protein>
    <submittedName>
        <fullName evidence="2">Uncharacterized protein</fullName>
    </submittedName>
</protein>
<name>A0A2V2ZSZ6_9BACI</name>
<feature type="transmembrane region" description="Helical" evidence="1">
    <location>
        <begin position="36"/>
        <end position="53"/>
    </location>
</feature>
<accession>A0A2V2ZSZ6</accession>
<comment type="caution">
    <text evidence="2">The sequence shown here is derived from an EMBL/GenBank/DDBJ whole genome shotgun (WGS) entry which is preliminary data.</text>
</comment>
<dbReference type="Proteomes" id="UP000247150">
    <property type="component" value="Unassembled WGS sequence"/>
</dbReference>
<evidence type="ECO:0000313" key="3">
    <source>
        <dbReference type="Proteomes" id="UP000247150"/>
    </source>
</evidence>
<dbReference type="OrthoDB" id="2931077at2"/>
<keyword evidence="1" id="KW-0812">Transmembrane</keyword>
<dbReference type="RefSeq" id="WP_110065802.1">
    <property type="nucleotide sequence ID" value="NZ_QGTW01000008.1"/>
</dbReference>
<organism evidence="2 3">
    <name type="scientific">Cytobacillus oceanisediminis</name>
    <dbReference type="NCBI Taxonomy" id="665099"/>
    <lineage>
        <taxon>Bacteria</taxon>
        <taxon>Bacillati</taxon>
        <taxon>Bacillota</taxon>
        <taxon>Bacilli</taxon>
        <taxon>Bacillales</taxon>
        <taxon>Bacillaceae</taxon>
        <taxon>Cytobacillus</taxon>
    </lineage>
</organism>
<reference evidence="2 3" key="1">
    <citation type="submission" date="2018-05" db="EMBL/GenBank/DDBJ databases">
        <title>Freshwater and sediment microbial communities from various areas in North America, analyzing microbe dynamics in response to fracking.</title>
        <authorList>
            <person name="Lamendella R."/>
        </authorList>
    </citation>
    <scope>NUCLEOTIDE SEQUENCE [LARGE SCALE GENOMIC DNA]</scope>
    <source>
        <strain evidence="2 3">15_TX</strain>
    </source>
</reference>
<dbReference type="EMBL" id="QGTW01000008">
    <property type="protein sequence ID" value="PWW27498.1"/>
    <property type="molecule type" value="Genomic_DNA"/>
</dbReference>
<keyword evidence="1" id="KW-0472">Membrane</keyword>
<evidence type="ECO:0000256" key="1">
    <source>
        <dbReference type="SAM" id="Phobius"/>
    </source>
</evidence>
<keyword evidence="1" id="KW-1133">Transmembrane helix</keyword>
<gene>
    <name evidence="2" type="ORF">DFO73_108242</name>
</gene>